<feature type="region of interest" description="Disordered" evidence="1">
    <location>
        <begin position="182"/>
        <end position="259"/>
    </location>
</feature>
<feature type="compositionally biased region" description="Basic residues" evidence="1">
    <location>
        <begin position="678"/>
        <end position="687"/>
    </location>
</feature>
<feature type="region of interest" description="Disordered" evidence="1">
    <location>
        <begin position="620"/>
        <end position="687"/>
    </location>
</feature>
<dbReference type="Pfam" id="PF09441">
    <property type="entry name" value="Abp2"/>
    <property type="match status" value="1"/>
</dbReference>
<feature type="region of interest" description="Disordered" evidence="1">
    <location>
        <begin position="1"/>
        <end position="38"/>
    </location>
</feature>
<feature type="region of interest" description="Disordered" evidence="1">
    <location>
        <begin position="440"/>
        <end position="459"/>
    </location>
</feature>
<dbReference type="EMBL" id="JAANYQ010000005">
    <property type="protein sequence ID" value="KAF4123880.1"/>
    <property type="molecule type" value="Genomic_DNA"/>
</dbReference>
<dbReference type="PANTHER" id="PTHR42048">
    <property type="entry name" value="ARS-BINDING PROTEIN 2"/>
    <property type="match status" value="1"/>
</dbReference>
<dbReference type="InterPro" id="IPR018562">
    <property type="entry name" value="ARS-binding_2"/>
</dbReference>
<dbReference type="GO" id="GO:0003688">
    <property type="term" value="F:DNA replication origin binding"/>
    <property type="evidence" value="ECO:0007669"/>
    <property type="project" value="TreeGrafter"/>
</dbReference>
<feature type="compositionally biased region" description="Basic and acidic residues" evidence="1">
    <location>
        <begin position="650"/>
        <end position="672"/>
    </location>
</feature>
<dbReference type="OrthoDB" id="2104370at2759"/>
<feature type="compositionally biased region" description="Polar residues" evidence="1">
    <location>
        <begin position="22"/>
        <end position="31"/>
    </location>
</feature>
<protein>
    <submittedName>
        <fullName evidence="2">ARS binding protein 2</fullName>
    </submittedName>
</protein>
<comment type="caution">
    <text evidence="2">The sequence shown here is derived from an EMBL/GenBank/DDBJ whole genome shotgun (WGS) entry which is preliminary data.</text>
</comment>
<feature type="region of interest" description="Disordered" evidence="1">
    <location>
        <begin position="350"/>
        <end position="402"/>
    </location>
</feature>
<proteinExistence type="predicted"/>
<feature type="compositionally biased region" description="Polar residues" evidence="1">
    <location>
        <begin position="379"/>
        <end position="388"/>
    </location>
</feature>
<sequence length="687" mass="75419">MAMETVHEQQQTSVAAPAVSVTDGSTSTQPVNGLPDRNVTPDTLEDAFVSFIFYCNPAIPWGSDATALREAFRTPPKNGGKSFDTAVIYDLVKRLYAKDIKTWTELTMMLGVAPPDPSKDESRQRITQYGKWMNSLHVKSFFEYLMGIPNEYWNNVPDDPDPASQPVRDGVAVEDDMVLRALIPHMRPKRGRKRPDEAETPLSAQRPRLSPSSAIDSHRPGDVTPWLVPGKGPLSAHPDAVRSAHPGLGLGDGSQTPFSRWPNSAITPTVRGAFWDDDPTGEPRSAMSPSYTKIGRQRRGTKNVSSAWRVGGPESRGKTRGRPPVNRTPVDAPGELAPRAAAMQPVLGVGEPSSATHQLPETPSGVPYSRPKRTMTAPALSSGSQNGTHIEGQRPARPSISLQVPQRTGGAVRLATPPPPPALPTPHACRPPAVVILSEEDASQGQQPGERKHSNGWPTRVEHAVNEDRCRCKGAHHRSADARHSGMGDCIDDYHFERTEDRTNVDMLLNYFMRMAREGDWVDADGRPAERPAPDEMAGIVNAMVEDIYRNSPSPETFLVNLGALAGARMLMPSPPKYSRLPDGDRCHKFAISWEYRFSSISGAFSMTQVVPWSMWRRPSVGQQQNHQQQHSGEGSCGSSDGNENVLTADDWKRKYEALQAEMGEREKERELAQATAQRHHGKDATV</sequence>
<keyword evidence="3" id="KW-1185">Reference proteome</keyword>
<dbReference type="Proteomes" id="UP000749293">
    <property type="component" value="Unassembled WGS sequence"/>
</dbReference>
<name>A0A9P4YXJ3_9HYPO</name>
<evidence type="ECO:0000313" key="2">
    <source>
        <dbReference type="EMBL" id="KAF4123880.1"/>
    </source>
</evidence>
<reference evidence="2" key="1">
    <citation type="submission" date="2020-03" db="EMBL/GenBank/DDBJ databases">
        <title>Site-based positive gene gene selection in Geosmithia morbida across the United States reveals a broad range of putative effectors and factors for local host and environmental adapation.</title>
        <authorList>
            <person name="Onufrak A."/>
            <person name="Murdoch R.W."/>
            <person name="Gazis R."/>
            <person name="Huff M."/>
            <person name="Staton M."/>
            <person name="Klingeman W."/>
            <person name="Hadziabdic D."/>
        </authorList>
    </citation>
    <scope>NUCLEOTIDE SEQUENCE</scope>
    <source>
        <strain evidence="2">1262</strain>
    </source>
</reference>
<gene>
    <name evidence="2" type="ORF">GMORB2_5596</name>
</gene>
<dbReference type="PANTHER" id="PTHR42048:SF1">
    <property type="entry name" value="ARS-BINDING PROTEIN 2"/>
    <property type="match status" value="1"/>
</dbReference>
<feature type="compositionally biased region" description="Polar residues" evidence="1">
    <location>
        <begin position="637"/>
        <end position="646"/>
    </location>
</feature>
<organism evidence="2 3">
    <name type="scientific">Geosmithia morbida</name>
    <dbReference type="NCBI Taxonomy" id="1094350"/>
    <lineage>
        <taxon>Eukaryota</taxon>
        <taxon>Fungi</taxon>
        <taxon>Dikarya</taxon>
        <taxon>Ascomycota</taxon>
        <taxon>Pezizomycotina</taxon>
        <taxon>Sordariomycetes</taxon>
        <taxon>Hypocreomycetidae</taxon>
        <taxon>Hypocreales</taxon>
        <taxon>Bionectriaceae</taxon>
        <taxon>Geosmithia</taxon>
    </lineage>
</organism>
<dbReference type="AlphaFoldDB" id="A0A9P4YXJ3"/>
<dbReference type="GeneID" id="55971821"/>
<feature type="region of interest" description="Disordered" evidence="1">
    <location>
        <begin position="273"/>
        <end position="336"/>
    </location>
</feature>
<dbReference type="RefSeq" id="XP_035322532.1">
    <property type="nucleotide sequence ID" value="XM_035467566.1"/>
</dbReference>
<evidence type="ECO:0000313" key="3">
    <source>
        <dbReference type="Proteomes" id="UP000749293"/>
    </source>
</evidence>
<evidence type="ECO:0000256" key="1">
    <source>
        <dbReference type="SAM" id="MobiDB-lite"/>
    </source>
</evidence>
<accession>A0A9P4YXJ3</accession>